<evidence type="ECO:0000256" key="1">
    <source>
        <dbReference type="ARBA" id="ARBA00009375"/>
    </source>
</evidence>
<organism evidence="6 7">
    <name type="scientific">Giardia duodenalis assemblage B</name>
    <dbReference type="NCBI Taxonomy" id="1394984"/>
    <lineage>
        <taxon>Eukaryota</taxon>
        <taxon>Metamonada</taxon>
        <taxon>Diplomonadida</taxon>
        <taxon>Hexamitidae</taxon>
        <taxon>Giardiinae</taxon>
        <taxon>Giardia</taxon>
    </lineage>
</organism>
<dbReference type="GO" id="GO:0031119">
    <property type="term" value="P:tRNA pseudouridine synthesis"/>
    <property type="evidence" value="ECO:0007669"/>
    <property type="project" value="TreeGrafter"/>
</dbReference>
<keyword evidence="2 4" id="KW-0819">tRNA processing</keyword>
<dbReference type="VEuPathDB" id="GiardiaDB:QR46_1757"/>
<comment type="catalytic activity">
    <reaction evidence="4">
        <text>uridine(38/39/40) in tRNA = pseudouridine(38/39/40) in tRNA</text>
        <dbReference type="Rhea" id="RHEA:22376"/>
        <dbReference type="Rhea" id="RHEA-COMP:10085"/>
        <dbReference type="Rhea" id="RHEA-COMP:10087"/>
        <dbReference type="ChEBI" id="CHEBI:65314"/>
        <dbReference type="ChEBI" id="CHEBI:65315"/>
        <dbReference type="EC" id="5.4.99.12"/>
    </reaction>
</comment>
<evidence type="ECO:0000256" key="4">
    <source>
        <dbReference type="RuleBase" id="RU003792"/>
    </source>
</evidence>
<evidence type="ECO:0000313" key="7">
    <source>
        <dbReference type="Proteomes" id="UP000070089"/>
    </source>
</evidence>
<comment type="caution">
    <text evidence="6">The sequence shown here is derived from an EMBL/GenBank/DDBJ whole genome shotgun (WGS) entry which is preliminary data.</text>
</comment>
<dbReference type="InterPro" id="IPR020097">
    <property type="entry name" value="PsdUridine_synth_TruA_a/b_dom"/>
</dbReference>
<dbReference type="InterPro" id="IPR020094">
    <property type="entry name" value="TruA/RsuA/RluB/E/F_N"/>
</dbReference>
<dbReference type="GO" id="GO:0003723">
    <property type="term" value="F:RNA binding"/>
    <property type="evidence" value="ECO:0007669"/>
    <property type="project" value="InterPro"/>
</dbReference>
<dbReference type="InterPro" id="IPR020095">
    <property type="entry name" value="PsdUridine_synth_TruA_C"/>
</dbReference>
<reference evidence="6 7" key="1">
    <citation type="journal article" date="2015" name="Mol. Biochem. Parasitol.">
        <title>Identification of polymorphic genes for use in assemblage B genotyping assays through comparative genomics of multiple assemblage B Giardia duodenalis isolates.</title>
        <authorList>
            <person name="Wielinga C."/>
            <person name="Thompson R.C."/>
            <person name="Monis P."/>
            <person name="Ryan U."/>
        </authorList>
    </citation>
    <scope>NUCLEOTIDE SEQUENCE [LARGE SCALE GENOMIC DNA]</scope>
    <source>
        <strain evidence="6 7">BAH15c1</strain>
    </source>
</reference>
<keyword evidence="3 4" id="KW-0413">Isomerase</keyword>
<dbReference type="Proteomes" id="UP000070089">
    <property type="component" value="Unassembled WGS sequence"/>
</dbReference>
<dbReference type="GO" id="GO:0005634">
    <property type="term" value="C:nucleus"/>
    <property type="evidence" value="ECO:0007669"/>
    <property type="project" value="TreeGrafter"/>
</dbReference>
<proteinExistence type="inferred from homology"/>
<dbReference type="InterPro" id="IPR020103">
    <property type="entry name" value="PsdUridine_synth_cat_dom_sf"/>
</dbReference>
<protein>
    <recommendedName>
        <fullName evidence="4">tRNA pseudouridine synthase</fullName>
        <ecNumber evidence="4">5.4.99.12</ecNumber>
    </recommendedName>
</protein>
<dbReference type="Pfam" id="PF01416">
    <property type="entry name" value="PseudoU_synth_1"/>
    <property type="match status" value="1"/>
</dbReference>
<accession>A0A132NW08</accession>
<comment type="similarity">
    <text evidence="1 4">Belongs to the tRNA pseudouridine synthase TruA family.</text>
</comment>
<dbReference type="SUPFAM" id="SSF55120">
    <property type="entry name" value="Pseudouridine synthase"/>
    <property type="match status" value="1"/>
</dbReference>
<dbReference type="OrthoDB" id="25767at2759"/>
<dbReference type="AlphaFoldDB" id="A0A132NW08"/>
<evidence type="ECO:0000256" key="3">
    <source>
        <dbReference type="ARBA" id="ARBA00023235"/>
    </source>
</evidence>
<dbReference type="GO" id="GO:0160147">
    <property type="term" value="F:tRNA pseudouridine(38-40) synthase activity"/>
    <property type="evidence" value="ECO:0007669"/>
    <property type="project" value="UniProtKB-EC"/>
</dbReference>
<dbReference type="EC" id="5.4.99.12" evidence="4"/>
<dbReference type="PANTHER" id="PTHR11142:SF5">
    <property type="entry name" value="TRNA PSEUDOURIDINE(38_39) SYNTHASE"/>
    <property type="match status" value="1"/>
</dbReference>
<gene>
    <name evidence="6" type="ORF">QR46_1757</name>
</gene>
<feature type="domain" description="Pseudouridine synthase I TruA alpha/beta" evidence="5">
    <location>
        <begin position="202"/>
        <end position="302"/>
    </location>
</feature>
<dbReference type="EMBL" id="JXTI01000039">
    <property type="protein sequence ID" value="KWX14257.1"/>
    <property type="molecule type" value="Genomic_DNA"/>
</dbReference>
<dbReference type="PANTHER" id="PTHR11142">
    <property type="entry name" value="PSEUDOURIDYLATE SYNTHASE"/>
    <property type="match status" value="1"/>
</dbReference>
<evidence type="ECO:0000313" key="6">
    <source>
        <dbReference type="EMBL" id="KWX14257.1"/>
    </source>
</evidence>
<dbReference type="Gene3D" id="3.30.70.660">
    <property type="entry name" value="Pseudouridine synthase I, catalytic domain, C-terminal subdomain"/>
    <property type="match status" value="1"/>
</dbReference>
<dbReference type="GO" id="GO:1990481">
    <property type="term" value="P:mRNA pseudouridine synthesis"/>
    <property type="evidence" value="ECO:0007669"/>
    <property type="project" value="TreeGrafter"/>
</dbReference>
<evidence type="ECO:0000256" key="2">
    <source>
        <dbReference type="ARBA" id="ARBA00022694"/>
    </source>
</evidence>
<evidence type="ECO:0000259" key="5">
    <source>
        <dbReference type="Pfam" id="PF01416"/>
    </source>
</evidence>
<sequence>MRIVRAVLGDCSQCPIGINPGFAIQICKLFRAMKVALLIAFNGTAFCGNVFQPAGGLTVEGALLDGLQKLGYVKADKTIRDIGLERAGRTDAGVSAECMLYTVCLSRSIPEAPQFPLHNPRTINGLKASPLEPSSIYISAMGPATCLVFHFNRVLPPQIRVLGVMTALPENFSPRHSCAAREYEYILGYNIPLDLCTKANSAAQRFLGSNSFHNFCHWEKEQELVYNRQIYCSEVYVRENVCIFHVVGSAFLYHQVRYMASMLAHIMAGLERESIIEYLLTTEQLRPRRSFPLLPSQYLTFKCGWYHPPMGSRSFYCSTKAYEELVKHVLANTGFQRSLLGHKFENEPLPIFHTININKKIPYQSLEQSDNHNENNTVRTVKS</sequence>
<dbReference type="Gene3D" id="3.30.70.580">
    <property type="entry name" value="Pseudouridine synthase I, catalytic domain, N-terminal subdomain"/>
    <property type="match status" value="1"/>
</dbReference>
<name>A0A132NW08_GIAIN</name>
<dbReference type="InterPro" id="IPR001406">
    <property type="entry name" value="PsdUridine_synth_TruA"/>
</dbReference>
<dbReference type="GO" id="GO:0005737">
    <property type="term" value="C:cytoplasm"/>
    <property type="evidence" value="ECO:0007669"/>
    <property type="project" value="TreeGrafter"/>
</dbReference>